<organism evidence="2 3">
    <name type="scientific">Propionispora vibrioides</name>
    <dbReference type="NCBI Taxonomy" id="112903"/>
    <lineage>
        <taxon>Bacteria</taxon>
        <taxon>Bacillati</taxon>
        <taxon>Bacillota</taxon>
        <taxon>Negativicutes</taxon>
        <taxon>Selenomonadales</taxon>
        <taxon>Sporomusaceae</taxon>
        <taxon>Propionispora</taxon>
    </lineage>
</organism>
<evidence type="ECO:0000313" key="2">
    <source>
        <dbReference type="EMBL" id="SEO29904.1"/>
    </source>
</evidence>
<dbReference type="InterPro" id="IPR023804">
    <property type="entry name" value="DUF3792_TM"/>
</dbReference>
<accession>A0A1H8NJW6</accession>
<keyword evidence="1" id="KW-0472">Membrane</keyword>
<dbReference type="EMBL" id="FODY01000001">
    <property type="protein sequence ID" value="SEO29904.1"/>
    <property type="molecule type" value="Genomic_DNA"/>
</dbReference>
<dbReference type="Pfam" id="PF12670">
    <property type="entry name" value="DUF3792"/>
    <property type="match status" value="1"/>
</dbReference>
<proteinExistence type="predicted"/>
<keyword evidence="1" id="KW-1133">Transmembrane helix</keyword>
<dbReference type="AlphaFoldDB" id="A0A1H8NJW6"/>
<dbReference type="Proteomes" id="UP000198847">
    <property type="component" value="Unassembled WGS sequence"/>
</dbReference>
<feature type="transmembrane region" description="Helical" evidence="1">
    <location>
        <begin position="117"/>
        <end position="136"/>
    </location>
</feature>
<gene>
    <name evidence="2" type="ORF">SAMN04490178_101128</name>
</gene>
<keyword evidence="3" id="KW-1185">Reference proteome</keyword>
<dbReference type="NCBIfam" id="TIGR04086">
    <property type="entry name" value="TIGR04086_membr"/>
    <property type="match status" value="1"/>
</dbReference>
<reference evidence="2 3" key="1">
    <citation type="submission" date="2016-10" db="EMBL/GenBank/DDBJ databases">
        <authorList>
            <person name="de Groot N.N."/>
        </authorList>
    </citation>
    <scope>NUCLEOTIDE SEQUENCE [LARGE SCALE GENOMIC DNA]</scope>
    <source>
        <strain evidence="2 3">DSM 13305</strain>
    </source>
</reference>
<dbReference type="RefSeq" id="WP_177173418.1">
    <property type="nucleotide sequence ID" value="NZ_FODY01000001.1"/>
</dbReference>
<protein>
    <submittedName>
        <fullName evidence="2">Putative membrane protein, TIGR04086 family</fullName>
    </submittedName>
</protein>
<name>A0A1H8NJW6_9FIRM</name>
<feature type="transmembrane region" description="Helical" evidence="1">
    <location>
        <begin position="85"/>
        <end position="105"/>
    </location>
</feature>
<evidence type="ECO:0000256" key="1">
    <source>
        <dbReference type="SAM" id="Phobius"/>
    </source>
</evidence>
<sequence>MAVHNRSRWNTADNKKMTNPLSLIIRGTCISFIFSLLSVLLLAIFTLVSDSEYLEAYLEYIMVAISIGSIFLGSVLATQKAEAKGLLIGMSVGILYVGISVLIGMELNNDAATTLVLLNKLLAGVAAGALGGLVGVNL</sequence>
<feature type="transmembrane region" description="Helical" evidence="1">
    <location>
        <begin position="21"/>
        <end position="45"/>
    </location>
</feature>
<evidence type="ECO:0000313" key="3">
    <source>
        <dbReference type="Proteomes" id="UP000198847"/>
    </source>
</evidence>
<keyword evidence="1" id="KW-0812">Transmembrane</keyword>
<feature type="transmembrane region" description="Helical" evidence="1">
    <location>
        <begin position="57"/>
        <end position="78"/>
    </location>
</feature>
<dbReference type="STRING" id="112903.SAMN04490178_101128"/>